<keyword evidence="4" id="KW-1185">Reference proteome</keyword>
<evidence type="ECO:0000259" key="2">
    <source>
        <dbReference type="Pfam" id="PF20182"/>
    </source>
</evidence>
<proteinExistence type="predicted"/>
<dbReference type="NCBIfam" id="NF042915">
    <property type="entry name" value="MAB_1171c_fam"/>
    <property type="match status" value="1"/>
</dbReference>
<keyword evidence="1" id="KW-0812">Transmembrane</keyword>
<sequence length="397" mass="43373">MLDAVPAALLWAVAVWRAPSARQSPAKRSLWIAFVALAVAMTVRPVAIASSLDQALPLNNVSFLIKHLGGIAAAAAVVTFVHQMSEEKTGGLRTKRLPITVAFAAGLSMVVLFFATPQPFEASDLLIEYADDWRMALYGVIWPGYLGAALFTGTRLCWQWGRHRGTGLLGRGLRYIGVGTAVGMVYAAHRTVSILLRHFGHQPISHPLNEKISTALLFSSVVLIVIGSTLPALRRLRQWWQDYRNLIALYPLWFSLTEAVPAVRLDPPRGRRQERFVLSDAHSRLYRRTIEVRDAILTLGDHASPALRDRARAHVVASGLMGAQADVAAEACWLRAARASRLRHDTASGEPLPPTSGGRDLASEIQALRQLSAAYHAPLADTFAAQYDSPVRPEPPA</sequence>
<dbReference type="InterPro" id="IPR046675">
    <property type="entry name" value="DUF6545"/>
</dbReference>
<keyword evidence="1" id="KW-1133">Transmembrane helix</keyword>
<evidence type="ECO:0000313" key="4">
    <source>
        <dbReference type="Proteomes" id="UP000199207"/>
    </source>
</evidence>
<evidence type="ECO:0000256" key="1">
    <source>
        <dbReference type="SAM" id="Phobius"/>
    </source>
</evidence>
<dbReference type="EMBL" id="FOLM01000004">
    <property type="protein sequence ID" value="SFC59024.1"/>
    <property type="molecule type" value="Genomic_DNA"/>
</dbReference>
<feature type="transmembrane region" description="Helical" evidence="1">
    <location>
        <begin position="135"/>
        <end position="152"/>
    </location>
</feature>
<dbReference type="InterPro" id="IPR050039">
    <property type="entry name" value="MAB_1171c-like"/>
</dbReference>
<name>A0A1I1KDH1_9ACTN</name>
<dbReference type="AlphaFoldDB" id="A0A1I1KDH1"/>
<dbReference type="RefSeq" id="WP_093838465.1">
    <property type="nucleotide sequence ID" value="NZ_FOLM01000004.1"/>
</dbReference>
<feature type="transmembrane region" description="Helical" evidence="1">
    <location>
        <begin position="97"/>
        <end position="115"/>
    </location>
</feature>
<organism evidence="3 4">
    <name type="scientific">Streptomyces aidingensis</name>
    <dbReference type="NCBI Taxonomy" id="910347"/>
    <lineage>
        <taxon>Bacteria</taxon>
        <taxon>Bacillati</taxon>
        <taxon>Actinomycetota</taxon>
        <taxon>Actinomycetes</taxon>
        <taxon>Kitasatosporales</taxon>
        <taxon>Streptomycetaceae</taxon>
        <taxon>Streptomyces</taxon>
    </lineage>
</organism>
<dbReference type="OrthoDB" id="3685619at2"/>
<keyword evidence="1" id="KW-0472">Membrane</keyword>
<feature type="transmembrane region" description="Helical" evidence="1">
    <location>
        <begin position="173"/>
        <end position="192"/>
    </location>
</feature>
<feature type="transmembrane region" description="Helical" evidence="1">
    <location>
        <begin position="30"/>
        <end position="52"/>
    </location>
</feature>
<feature type="transmembrane region" description="Helical" evidence="1">
    <location>
        <begin position="212"/>
        <end position="233"/>
    </location>
</feature>
<dbReference type="STRING" id="910347.SAMN05421773_104196"/>
<evidence type="ECO:0000313" key="3">
    <source>
        <dbReference type="EMBL" id="SFC59024.1"/>
    </source>
</evidence>
<dbReference type="Proteomes" id="UP000199207">
    <property type="component" value="Unassembled WGS sequence"/>
</dbReference>
<feature type="transmembrane region" description="Helical" evidence="1">
    <location>
        <begin position="64"/>
        <end position="85"/>
    </location>
</feature>
<accession>A0A1I1KDH1</accession>
<gene>
    <name evidence="3" type="ORF">SAMN05421773_104196</name>
</gene>
<feature type="domain" description="DUF6545" evidence="2">
    <location>
        <begin position="238"/>
        <end position="376"/>
    </location>
</feature>
<dbReference type="Pfam" id="PF20182">
    <property type="entry name" value="DUF6545"/>
    <property type="match status" value="1"/>
</dbReference>
<reference evidence="3 4" key="1">
    <citation type="submission" date="2016-10" db="EMBL/GenBank/DDBJ databases">
        <authorList>
            <person name="de Groot N.N."/>
        </authorList>
    </citation>
    <scope>NUCLEOTIDE SEQUENCE [LARGE SCALE GENOMIC DNA]</scope>
    <source>
        <strain evidence="3 4">CGMCC 4.5739</strain>
    </source>
</reference>
<protein>
    <recommendedName>
        <fullName evidence="2">DUF6545 domain-containing protein</fullName>
    </recommendedName>
</protein>